<reference evidence="16" key="1">
    <citation type="submission" date="2020-11" db="EMBL/GenBank/DDBJ databases">
        <title>Sequencing the genomes of 1000 actinobacteria strains.</title>
        <authorList>
            <person name="Klenk H.-P."/>
        </authorList>
    </citation>
    <scope>NUCLEOTIDE SEQUENCE</scope>
    <source>
        <strain evidence="16">DSM 45356</strain>
    </source>
</reference>
<evidence type="ECO:0000256" key="10">
    <source>
        <dbReference type="ARBA" id="ARBA00022840"/>
    </source>
</evidence>
<comment type="subcellular location">
    <subcellularLocation>
        <location evidence="3">Cell membrane</location>
    </subcellularLocation>
    <subcellularLocation>
        <location evidence="2">Membrane</location>
        <topology evidence="2">Multi-pass membrane protein</topology>
    </subcellularLocation>
</comment>
<dbReference type="PANTHER" id="PTHR45569">
    <property type="entry name" value="SENSOR PROTEIN KDPD"/>
    <property type="match status" value="1"/>
</dbReference>
<dbReference type="AlphaFoldDB" id="A0A8J7KIR5"/>
<name>A0A8J7KIR5_9ACTN</name>
<comment type="caution">
    <text evidence="16">The sequence shown here is derived from an EMBL/GenBank/DDBJ whole genome shotgun (WGS) entry which is preliminary data.</text>
</comment>
<evidence type="ECO:0000256" key="9">
    <source>
        <dbReference type="ARBA" id="ARBA00022777"/>
    </source>
</evidence>
<keyword evidence="7 14" id="KW-0812">Transmembrane</keyword>
<dbReference type="CDD" id="cd00075">
    <property type="entry name" value="HATPase"/>
    <property type="match status" value="1"/>
</dbReference>
<evidence type="ECO:0000256" key="11">
    <source>
        <dbReference type="ARBA" id="ARBA00022989"/>
    </source>
</evidence>
<protein>
    <recommendedName>
        <fullName evidence="4">histidine kinase</fullName>
        <ecNumber evidence="4">2.7.13.3</ecNumber>
    </recommendedName>
</protein>
<keyword evidence="12" id="KW-0902">Two-component regulatory system</keyword>
<dbReference type="EMBL" id="JADOUF010000001">
    <property type="protein sequence ID" value="MBG6134601.1"/>
    <property type="molecule type" value="Genomic_DNA"/>
</dbReference>
<keyword evidence="17" id="KW-1185">Reference proteome</keyword>
<dbReference type="GO" id="GO:0005524">
    <property type="term" value="F:ATP binding"/>
    <property type="evidence" value="ECO:0007669"/>
    <property type="project" value="UniProtKB-KW"/>
</dbReference>
<feature type="transmembrane region" description="Helical" evidence="14">
    <location>
        <begin position="20"/>
        <end position="38"/>
    </location>
</feature>
<dbReference type="InterPro" id="IPR036097">
    <property type="entry name" value="HisK_dim/P_sf"/>
</dbReference>
<dbReference type="Gene3D" id="1.20.120.620">
    <property type="entry name" value="Backbone structure of the membrane domain of e. Coli histidine kinase receptor kdpd"/>
    <property type="match status" value="1"/>
</dbReference>
<dbReference type="InterPro" id="IPR025201">
    <property type="entry name" value="KdpD_TM"/>
</dbReference>
<dbReference type="InterPro" id="IPR036890">
    <property type="entry name" value="HATPase_C_sf"/>
</dbReference>
<evidence type="ECO:0000313" key="17">
    <source>
        <dbReference type="Proteomes" id="UP000622552"/>
    </source>
</evidence>
<keyword evidence="8" id="KW-0547">Nucleotide-binding</keyword>
<evidence type="ECO:0000256" key="3">
    <source>
        <dbReference type="ARBA" id="ARBA00004236"/>
    </source>
</evidence>
<accession>A0A8J7KIR5</accession>
<evidence type="ECO:0000256" key="1">
    <source>
        <dbReference type="ARBA" id="ARBA00000085"/>
    </source>
</evidence>
<dbReference type="CDD" id="cd00082">
    <property type="entry name" value="HisKA"/>
    <property type="match status" value="1"/>
</dbReference>
<dbReference type="InterPro" id="IPR038318">
    <property type="entry name" value="KdpD_sf"/>
</dbReference>
<dbReference type="Gene3D" id="3.30.565.10">
    <property type="entry name" value="Histidine kinase-like ATPase, C-terminal domain"/>
    <property type="match status" value="1"/>
</dbReference>
<dbReference type="EC" id="2.7.13.3" evidence="4"/>
<feature type="transmembrane region" description="Helical" evidence="14">
    <location>
        <begin position="50"/>
        <end position="79"/>
    </location>
</feature>
<evidence type="ECO:0000259" key="15">
    <source>
        <dbReference type="PROSITE" id="PS50109"/>
    </source>
</evidence>
<evidence type="ECO:0000256" key="6">
    <source>
        <dbReference type="ARBA" id="ARBA00022679"/>
    </source>
</evidence>
<evidence type="ECO:0000256" key="12">
    <source>
        <dbReference type="ARBA" id="ARBA00023012"/>
    </source>
</evidence>
<evidence type="ECO:0000256" key="7">
    <source>
        <dbReference type="ARBA" id="ARBA00022692"/>
    </source>
</evidence>
<dbReference type="GO" id="GO:0000155">
    <property type="term" value="F:phosphorelay sensor kinase activity"/>
    <property type="evidence" value="ECO:0007669"/>
    <property type="project" value="InterPro"/>
</dbReference>
<dbReference type="SUPFAM" id="SSF55874">
    <property type="entry name" value="ATPase domain of HSP90 chaperone/DNA topoisomerase II/histidine kinase"/>
    <property type="match status" value="1"/>
</dbReference>
<dbReference type="Gene3D" id="1.10.287.130">
    <property type="match status" value="1"/>
</dbReference>
<evidence type="ECO:0000256" key="4">
    <source>
        <dbReference type="ARBA" id="ARBA00012438"/>
    </source>
</evidence>
<dbReference type="InterPro" id="IPR052023">
    <property type="entry name" value="Histidine_kinase_KdpD"/>
</dbReference>
<keyword evidence="10" id="KW-0067">ATP-binding</keyword>
<evidence type="ECO:0000256" key="5">
    <source>
        <dbReference type="ARBA" id="ARBA00022553"/>
    </source>
</evidence>
<sequence length="466" mass="47706">MSITAPAPGPRRGLGHGRTLAGTVLAAGGLTALTAGLVNTRGELALASIVLLYLAAVVVVAVVGGVWPALAAAVASDLLVNFYFVPPYHTLTVENRDHVITLVVYVAVAVTVSLAVDLAARQRAAAARNGVEAALLARISAEPVDAGSLERLLEQVRDTFGMTAAALLETDGGTERTVAAVGGIPSATPSLSVSASATLRLVADGPPVIAADQRLLTRLAAAAARTLQAERLAAEAAGARELAEVDRLRAALLAAVGHDLRTPLAGIKAATSSLREPDITLTGAEQAELLATVEESADRMDVLVENLLAMSRLQAGVLSADLRPAALDEIVAVAILHTPGAPVQVDVPDDLPLALVDPGLLERVVANLIANARRANPPGGRISVHGRHVGARLELAVVDHGPGVPADQRERMFAPFQRLDDHTTDGGLGLGLAIARGFTEAMGGTITPTDTPGGGLTMTMTLRAAP</sequence>
<dbReference type="Pfam" id="PF00512">
    <property type="entry name" value="HisKA"/>
    <property type="match status" value="1"/>
</dbReference>
<keyword evidence="11 14" id="KW-1133">Transmembrane helix</keyword>
<evidence type="ECO:0000256" key="8">
    <source>
        <dbReference type="ARBA" id="ARBA00022741"/>
    </source>
</evidence>
<proteinExistence type="predicted"/>
<evidence type="ECO:0000256" key="14">
    <source>
        <dbReference type="SAM" id="Phobius"/>
    </source>
</evidence>
<dbReference type="InterPro" id="IPR003594">
    <property type="entry name" value="HATPase_dom"/>
</dbReference>
<evidence type="ECO:0000313" key="16">
    <source>
        <dbReference type="EMBL" id="MBG6134601.1"/>
    </source>
</evidence>
<dbReference type="PROSITE" id="PS50109">
    <property type="entry name" value="HIS_KIN"/>
    <property type="match status" value="1"/>
</dbReference>
<dbReference type="InterPro" id="IPR004358">
    <property type="entry name" value="Sig_transdc_His_kin-like_C"/>
</dbReference>
<evidence type="ECO:0000256" key="2">
    <source>
        <dbReference type="ARBA" id="ARBA00004141"/>
    </source>
</evidence>
<keyword evidence="6 16" id="KW-0808">Transferase</keyword>
<keyword evidence="9 16" id="KW-0418">Kinase</keyword>
<dbReference type="Pfam" id="PF13493">
    <property type="entry name" value="DUF4118"/>
    <property type="match status" value="1"/>
</dbReference>
<dbReference type="InterPro" id="IPR003661">
    <property type="entry name" value="HisK_dim/P_dom"/>
</dbReference>
<dbReference type="SMART" id="SM00388">
    <property type="entry name" value="HisKA"/>
    <property type="match status" value="1"/>
</dbReference>
<dbReference type="RefSeq" id="WP_197001816.1">
    <property type="nucleotide sequence ID" value="NZ_BONS01000023.1"/>
</dbReference>
<dbReference type="SUPFAM" id="SSF47384">
    <property type="entry name" value="Homodimeric domain of signal transducing histidine kinase"/>
    <property type="match status" value="1"/>
</dbReference>
<dbReference type="GO" id="GO:0005886">
    <property type="term" value="C:plasma membrane"/>
    <property type="evidence" value="ECO:0007669"/>
    <property type="project" value="UniProtKB-SubCell"/>
</dbReference>
<dbReference type="Pfam" id="PF02518">
    <property type="entry name" value="HATPase_c"/>
    <property type="match status" value="1"/>
</dbReference>
<dbReference type="SMART" id="SM00387">
    <property type="entry name" value="HATPase_c"/>
    <property type="match status" value="1"/>
</dbReference>
<dbReference type="InterPro" id="IPR005467">
    <property type="entry name" value="His_kinase_dom"/>
</dbReference>
<evidence type="ECO:0000256" key="13">
    <source>
        <dbReference type="ARBA" id="ARBA00023136"/>
    </source>
</evidence>
<feature type="domain" description="Histidine kinase" evidence="15">
    <location>
        <begin position="255"/>
        <end position="466"/>
    </location>
</feature>
<gene>
    <name evidence="16" type="ORF">IW245_000795</name>
</gene>
<feature type="transmembrane region" description="Helical" evidence="14">
    <location>
        <begin position="99"/>
        <end position="120"/>
    </location>
</feature>
<keyword evidence="5" id="KW-0597">Phosphoprotein</keyword>
<dbReference type="PANTHER" id="PTHR45569:SF1">
    <property type="entry name" value="SENSOR PROTEIN KDPD"/>
    <property type="match status" value="1"/>
</dbReference>
<dbReference type="Proteomes" id="UP000622552">
    <property type="component" value="Unassembled WGS sequence"/>
</dbReference>
<keyword evidence="13 14" id="KW-0472">Membrane</keyword>
<comment type="catalytic activity">
    <reaction evidence="1">
        <text>ATP + protein L-histidine = ADP + protein N-phospho-L-histidine.</text>
        <dbReference type="EC" id="2.7.13.3"/>
    </reaction>
</comment>
<organism evidence="16 17">
    <name type="scientific">Longispora fulva</name>
    <dbReference type="NCBI Taxonomy" id="619741"/>
    <lineage>
        <taxon>Bacteria</taxon>
        <taxon>Bacillati</taxon>
        <taxon>Actinomycetota</taxon>
        <taxon>Actinomycetes</taxon>
        <taxon>Micromonosporales</taxon>
        <taxon>Micromonosporaceae</taxon>
        <taxon>Longispora</taxon>
    </lineage>
</organism>
<dbReference type="PRINTS" id="PR00344">
    <property type="entry name" value="BCTRLSENSOR"/>
</dbReference>